<protein>
    <submittedName>
        <fullName evidence="1">Uncharacterized protein</fullName>
    </submittedName>
</protein>
<evidence type="ECO:0000313" key="2">
    <source>
        <dbReference type="Proteomes" id="UP000027390"/>
    </source>
</evidence>
<reference evidence="1 2" key="1">
    <citation type="submission" date="2014-03" db="EMBL/GenBank/DDBJ databases">
        <authorList>
            <person name="Churilla B.M."/>
            <person name="Abrahim M.R."/>
            <person name="Burke K.A."/>
            <person name="Yu V.J."/>
            <person name="Adkins N.L."/>
            <person name="Cohen K.L."/>
            <person name="Colicchio M.A."/>
            <person name="Fasoranti T.O."/>
            <person name="Genkil J.S."/>
            <person name="Kramer Z.J."/>
            <person name="Prout A.K."/>
            <person name="Schafer C.E."/>
            <person name="Schwarz A.G."/>
            <person name="Tish M."/>
            <person name="Vispute N."/>
            <person name="Wilkes K.E."/>
            <person name="Williams C.R."/>
            <person name="Xiao X."/>
            <person name="Yoder B.A."/>
            <person name="Lapin J.S."/>
            <person name="Ott C.T."/>
            <person name="Walburn T.D."/>
            <person name="Bradley K.W."/>
            <person name="Clarke D.Q."/>
            <person name="Lewis M.F."/>
            <person name="Barker L.P."/>
            <person name="Bailey C."/>
            <person name="Asai D.J."/>
            <person name="Bowman C.A."/>
            <person name="Russell D.A."/>
            <person name="Pope W.H."/>
            <person name="Jacobs-Sera D."/>
            <person name="Hendrix R.W."/>
            <person name="Hatfull G.F."/>
        </authorList>
    </citation>
    <scope>NUCLEOTIDE SEQUENCE [LARGE SCALE GENOMIC DNA]</scope>
</reference>
<name>A0A068CDW0_9CAUD</name>
<evidence type="ECO:0000313" key="1">
    <source>
        <dbReference type="EMBL" id="AID18253.1"/>
    </source>
</evidence>
<dbReference type="EMBL" id="KJ595575">
    <property type="protein sequence ID" value="AID18253.1"/>
    <property type="molecule type" value="Genomic_DNA"/>
</dbReference>
<organism evidence="1 2">
    <name type="scientific">Mycobacterium phage Willis</name>
    <dbReference type="NCBI Taxonomy" id="1486404"/>
    <lineage>
        <taxon>Viruses</taxon>
        <taxon>Duplodnaviria</taxon>
        <taxon>Heunggongvirae</taxon>
        <taxon>Uroviricota</taxon>
        <taxon>Caudoviricetes</taxon>
        <taxon>Ceeclamvirinae</taxon>
        <taxon>Bixzunavirus</taxon>
        <taxon>Bixzunavirus Bxz1</taxon>
    </lineage>
</organism>
<gene>
    <name evidence="1" type="primary">205</name>
    <name evidence="1" type="ORF">PBI_WILLIS_205</name>
</gene>
<accession>A0A068CDW0</accession>
<proteinExistence type="predicted"/>
<dbReference type="Proteomes" id="UP000027390">
    <property type="component" value="Segment"/>
</dbReference>
<sequence>MKRSEVDATAWAWRAKPVAYWGHLPLHQIVEVHEVVGQPDTFDAVLEVDAYRETYRVTLWQEGRVKVS</sequence>